<dbReference type="SMART" id="SM00666">
    <property type="entry name" value="PB1"/>
    <property type="match status" value="1"/>
</dbReference>
<organism evidence="8 9">
    <name type="scientific">Ziziphus jujuba</name>
    <name type="common">Chinese jujube</name>
    <name type="synonym">Ziziphus sativa</name>
    <dbReference type="NCBI Taxonomy" id="326968"/>
    <lineage>
        <taxon>Eukaryota</taxon>
        <taxon>Viridiplantae</taxon>
        <taxon>Streptophyta</taxon>
        <taxon>Embryophyta</taxon>
        <taxon>Tracheophyta</taxon>
        <taxon>Spermatophyta</taxon>
        <taxon>Magnoliopsida</taxon>
        <taxon>eudicotyledons</taxon>
        <taxon>Gunneridae</taxon>
        <taxon>Pentapetalae</taxon>
        <taxon>rosids</taxon>
        <taxon>fabids</taxon>
        <taxon>Rosales</taxon>
        <taxon>Rhamnaceae</taxon>
        <taxon>Paliureae</taxon>
        <taxon>Ziziphus</taxon>
    </lineage>
</organism>
<feature type="domain" description="CBS" evidence="6">
    <location>
        <begin position="227"/>
        <end position="284"/>
    </location>
</feature>
<accession>A0ABM3IT97</accession>
<evidence type="ECO:0000256" key="1">
    <source>
        <dbReference type="ARBA" id="ARBA00011726"/>
    </source>
</evidence>
<proteinExistence type="predicted"/>
<feature type="transmembrane region" description="Helical" evidence="5">
    <location>
        <begin position="515"/>
        <end position="535"/>
    </location>
</feature>
<comment type="subunit">
    <text evidence="1">Homodimers and heterodimers.</text>
</comment>
<dbReference type="PANTHER" id="PTHR48108:SF26">
    <property type="entry name" value="CBS DOMAIN-CONTAINING PROTEIN DDB_G0289609"/>
    <property type="match status" value="1"/>
</dbReference>
<dbReference type="CDD" id="cd17781">
    <property type="entry name" value="CBS_pair_MUG70_1"/>
    <property type="match status" value="1"/>
</dbReference>
<evidence type="ECO:0000259" key="7">
    <source>
        <dbReference type="PROSITE" id="PS51745"/>
    </source>
</evidence>
<dbReference type="InterPro" id="IPR053793">
    <property type="entry name" value="PB1-like"/>
</dbReference>
<keyword evidence="3" id="KW-0129">CBS domain</keyword>
<reference evidence="9" key="1">
    <citation type="submission" date="2025-08" db="UniProtKB">
        <authorList>
            <consortium name="RefSeq"/>
        </authorList>
    </citation>
    <scope>IDENTIFICATION</scope>
    <source>
        <tissue evidence="9">Seedling</tissue>
    </source>
</reference>
<dbReference type="PROSITE" id="PS51745">
    <property type="entry name" value="PB1"/>
    <property type="match status" value="1"/>
</dbReference>
<dbReference type="Pfam" id="PF00564">
    <property type="entry name" value="PB1"/>
    <property type="match status" value="1"/>
</dbReference>
<feature type="domain" description="CBS" evidence="6">
    <location>
        <begin position="58"/>
        <end position="116"/>
    </location>
</feature>
<dbReference type="SMART" id="SM00116">
    <property type="entry name" value="CBS"/>
    <property type="match status" value="4"/>
</dbReference>
<protein>
    <submittedName>
        <fullName evidence="9">CBS domain-containing protein CBSCBSPB3</fullName>
    </submittedName>
</protein>
<feature type="region of interest" description="Disordered" evidence="4">
    <location>
        <begin position="1"/>
        <end position="53"/>
    </location>
</feature>
<dbReference type="Gene3D" id="3.10.580.10">
    <property type="entry name" value="CBS-domain"/>
    <property type="match status" value="2"/>
</dbReference>
<dbReference type="GeneID" id="107425360"/>
<sequence>MSSQVVPKRNSVSHKRGPSTVKKSAPAENGTGNGTSSKPSSPPHNPSGGGERTVKKLRLSKALTIPEGTTVSDACRRMAARRVDAVLLTDANALLSGIVTDKDIASRVIAEGLRPEQTIVSKVMTRNPIFVTSDSLAIEALQKMAQGKFRHLPVVENGEVIALLDITKCLYDAISRMEKAAEQGSAIAAAVEGVERQWGNNFSAPYAFIETLRERMFRPSLSSIVVENTKVATVLPSDPVNVAARKMREFRVNSVLITTGNKIQGILTSKDILMRVVAQNLSPELTLVEKVMTPNPECCTLETTILDALHIMHDGKFLHLPVLDKDGNVAACLDVLQITHAAISMVESSSGVNEVANTMMQKFWDSALALEPPDDCDSHSQSDMSALMTNDGTDIVKSNYPSLGLGNSFAFKFEDLKGRMHRLNFGTETLEELLSAVLQRIGASGDSDRPQLLYEDDEGDKVLLANDGDLLGAVNHARSVGRKVLRLHLDFSDYSQQTLTEPGTTTAQRTGWTSFHSSILVGGVVLTAIGVSVYLKRVKL</sequence>
<evidence type="ECO:0000256" key="2">
    <source>
        <dbReference type="ARBA" id="ARBA00022737"/>
    </source>
</evidence>
<dbReference type="Pfam" id="PF00571">
    <property type="entry name" value="CBS"/>
    <property type="match status" value="4"/>
</dbReference>
<feature type="domain" description="PB1" evidence="7">
    <location>
        <begin position="406"/>
        <end position="492"/>
    </location>
</feature>
<evidence type="ECO:0000256" key="4">
    <source>
        <dbReference type="SAM" id="MobiDB-lite"/>
    </source>
</evidence>
<dbReference type="InterPro" id="IPR046342">
    <property type="entry name" value="CBS_dom_sf"/>
</dbReference>
<keyword evidence="8" id="KW-1185">Reference proteome</keyword>
<dbReference type="PANTHER" id="PTHR48108">
    <property type="entry name" value="CBS DOMAIN-CONTAINING PROTEIN CBSX2, CHLOROPLASTIC"/>
    <property type="match status" value="1"/>
</dbReference>
<evidence type="ECO:0000256" key="3">
    <source>
        <dbReference type="PROSITE-ProRule" id="PRU00703"/>
    </source>
</evidence>
<feature type="domain" description="CBS" evidence="6">
    <location>
        <begin position="124"/>
        <end position="179"/>
    </location>
</feature>
<evidence type="ECO:0000313" key="8">
    <source>
        <dbReference type="Proteomes" id="UP001652623"/>
    </source>
</evidence>
<dbReference type="InterPro" id="IPR051462">
    <property type="entry name" value="CBS_domain-containing"/>
</dbReference>
<keyword evidence="5" id="KW-0812">Transmembrane</keyword>
<keyword evidence="5" id="KW-1133">Transmembrane helix</keyword>
<dbReference type="InterPro" id="IPR000270">
    <property type="entry name" value="PB1_dom"/>
</dbReference>
<dbReference type="SUPFAM" id="SSF54631">
    <property type="entry name" value="CBS-domain pair"/>
    <property type="match status" value="2"/>
</dbReference>
<dbReference type="InterPro" id="IPR000644">
    <property type="entry name" value="CBS_dom"/>
</dbReference>
<dbReference type="Proteomes" id="UP001652623">
    <property type="component" value="Chromosome 7"/>
</dbReference>
<keyword evidence="5" id="KW-0472">Membrane</keyword>
<dbReference type="CDD" id="cd17782">
    <property type="entry name" value="CBS_pair_MUG70_2"/>
    <property type="match status" value="1"/>
</dbReference>
<evidence type="ECO:0000259" key="6">
    <source>
        <dbReference type="PROSITE" id="PS51371"/>
    </source>
</evidence>
<dbReference type="RefSeq" id="XP_048334987.2">
    <property type="nucleotide sequence ID" value="XM_048479030.2"/>
</dbReference>
<evidence type="ECO:0000313" key="9">
    <source>
        <dbReference type="RefSeq" id="XP_048334987.2"/>
    </source>
</evidence>
<dbReference type="CDD" id="cd06409">
    <property type="entry name" value="PB1_MUG70"/>
    <property type="match status" value="1"/>
</dbReference>
<dbReference type="PROSITE" id="PS51371">
    <property type="entry name" value="CBS"/>
    <property type="match status" value="4"/>
</dbReference>
<gene>
    <name evidence="9" type="primary">LOC107425360</name>
</gene>
<evidence type="ECO:0000256" key="5">
    <source>
        <dbReference type="SAM" id="Phobius"/>
    </source>
</evidence>
<keyword evidence="2" id="KW-0677">Repeat</keyword>
<dbReference type="SUPFAM" id="SSF54277">
    <property type="entry name" value="CAD &amp; PB1 domains"/>
    <property type="match status" value="1"/>
</dbReference>
<name>A0ABM3IT97_ZIZJJ</name>
<feature type="domain" description="CBS" evidence="6">
    <location>
        <begin position="292"/>
        <end position="348"/>
    </location>
</feature>